<feature type="compositionally biased region" description="Pro residues" evidence="4">
    <location>
        <begin position="140"/>
        <end position="165"/>
    </location>
</feature>
<evidence type="ECO:0000256" key="1">
    <source>
        <dbReference type="ARBA" id="ARBA00007257"/>
    </source>
</evidence>
<dbReference type="InterPro" id="IPR013784">
    <property type="entry name" value="Carb-bd-like_fold"/>
</dbReference>
<comment type="similarity">
    <text evidence="1">Belongs to the serine-aspartate repeat-containing protein (SDr) family.</text>
</comment>
<dbReference type="Proteomes" id="UP001193081">
    <property type="component" value="Unassembled WGS sequence"/>
</dbReference>
<accession>A0ABS4DF28</accession>
<comment type="caution">
    <text evidence="5">The sequence shown here is derived from an EMBL/GenBank/DDBJ whole genome shotgun (WGS) entry which is preliminary data.</text>
</comment>
<dbReference type="PANTHER" id="PTHR36108">
    <property type="entry name" value="COLOSSIN-B-RELATED"/>
    <property type="match status" value="1"/>
</dbReference>
<sequence length="3069" mass="320750">MSTVSVRAFFKLLVGFLLVSLLLSSLSVPSQPVAAQPAAPPRQSSEEPGTEPLLEYVRGQVLYAEGGFGEGLTLQVWREGELVATAQTGDLGQFSLTGLATGLYDLQLFAGEQPVELLSTPVLHVKTGDVTPVQLTAARPLPPPDEQASDPPPPPASDEPAPQAPPASDEPAPQPPPISDEPAPQPPPVGDEPAPQAPPATTIPPQTPPPPDASAIEQAPINPQQTASLVGRVTAEDSGDGLNNAFIGIYTANGIFVDGGSTGLTGYYTITNVAAGTYRVGFFPEFSTDPITRLYLVEYYAKKSTFATADPITLTDSLTTTINAALVRGGQISGRVTASDTGDGLAGITVRLYNANGQFIISRTTGSTGYYTFTTLVSDTYRLQFSPPFNSLYVGEYYDDAASLSSATPIPVEPPAVVTANAVLQLGGQINGRVTAADTGQALAGVTVLIYNANGQNITSRTTGSTGYYTFTALVSDTYRLQFILLFSSPYIGEFYDDQTSLSSATPIPVEPPAIVTANAVLQVGGQISGRVTASDTGDGLAGITVRLYNANGQFIISRTTGSTGYYTFTTLVSDTYRLQFSPPFNSLYVGEYYDDAASLSSATPIPVEPPAVVTANAVLQLGGQISGRVTASDTGDGLANVRVQLYNASSEQSIDTAFTGSTGYYTFTKLVSDTYRLRFSPPTNSLYLGAFYDDAATLSSATPIPVEPPAVVTTNAVLQLGGQISGRVTASDTGDGLAGVTVRLSNANGQITSRTTGSTGYYTFTALFSDTYRLEFSPPFNSLYLGEYYDDVASLSTATPIPLAPPAVVTANAVLQRGGQITGRVTASDTGDGLAGITVRLSNANGQSTSRTTGSTGYYTFTTLVSDTYRLQFIPPFNSLYLGEYYDDVASLSTATPIPLAPPAVVTANAVLQRGGQITGRVTASDTGDGLSNVSVQLYNRSGQFVTSQNTNATGSYTFTRLVSETYYLRFSPPFNSLYLGEFYDDQASLSAATPIPVEPPASVTANAVLQLGGQISGRVTASDTGDGLAGVAVRLSNASGNPVATTATDATGQYTITTLATGVYRLEFRTQSANNATTQLYLGEFYNDRTSLDTATGISLTAPDLTTIDAVLQRGAELRGRVTGADTGDALQDVTVRLVNANGNTIATVGTNATGNYTFTTLTTGVYRVELITRNAANATTRAYLGQFYNNQRFLELATGINLTVGEFTTVNIPLERGGQISGRVTATDSGAGLAEVAVRVYNATDNVVATVETDATGQYTVPGLSDNAYWVEFDPRGSADQTAQLYVPEFHNKQTNLVAATGVSVVAPDTTSINASLERGAQLTGRVTAADNGTGLEDVTVFVYDETGAMADSGVTTATGNYTITGLISGTYRIGFDPSQSFSVTTQLYAGEFHANKLTLEEATPVTLTAPATTTINAALTLGGELSGRITAADTGNGLRSVRVRLYNTGGSEINTFTSTATGYYTFTGLVTGTYRLEFDTQWFGQATTRLYARAFYDNKATLEEATAISVTAPTTTTVNAVLARGAQLSGRITGADTGNGLANVGVQLYNANGNSIDYIRTTNSGYYTFTGLFTGTYRLELRPQDGFDDTVRSYLRQFYDNKATLAEATGISVTAPTTTTVNAALVRGAQLSGRVTAADTGEGLPSVLVRLYDTNSAFSRSVETTPSGYYTFTTLVTGTYQLEFRTRTSNNATTRAYLGEFYNNQNSAETATPITLNAQDDTTINAELERGAQLTGQVTAEDTSDPLTGVRVLVYDPTSTIIADTTTNSSGNYTTTALASGAYRVEFQTQFANNATTRSYLGEFHANQTSLFNATVITLTAPGITPINAALARGAQITGQVTAGEASPSLAQGADLENVLVAAYPGLDSFSSVASARTDATGTYTLTGLATGAYLIQFGSTGTYLGEWYNDQPDREIADLVSVTAPALTSNINAALQQGGRITGRVTGNDGVGLIGVSVNIYDDCNAFVASTTTNNNGDYLTPVLPAGSYRTYFNPTTTVNRRTREYLPEYYNDKASLETADPIPVAAGGVSANRNAQLTQGGQISGTVTGSGGVPLNLVNVSFYDESGNFISGTQTNEDGTYTSSGLAAGSYGVRFFPSSSNNATTRAHLGTWYNNKATQETADPVNVTANTVTPGINAQLTRGGQISGTVTGEAGMPLGSINVRIYNSEDGTYLTQTFTAVDGTYTTIGLPTGTYKVYFTPNTFISEYVSEWYNNQATEQAADPVAVTNGATSENINAELTYVPYGQISGIVTGEGGAALENIAVQVYIGIDGSFLRQVRTDAEGNYTVPNLPPGAYQLRFSADTLDLQAYLTEWYNDKVNQADADPVSVNPEATTENINANLTRGGQIAGTVTGPDSQPLNGISVQVWTSDDNFVALSSTGNDGTYLTPGLPAGSYKVRFSGTRTYVSEVYNNRIDLAEGDPVAVSLGTVTPAINAQMVVGGTIRGQVLGNSCPLGGVDVLIWTIADPAPRLSDTSAKLVDIASTSSRGYYASFALPAGNYHVEFSTTNSNFPANTFIGEFYNGKTTRETADPVATTAGVATRGINADLQTGGQINGRVTDAISGDGLSSVQVTAMDGNGNPVGSTARTNATGDYTIVGLPTGSYKVFFEPFGSSSGYLPEYYDGKPDQASADPVSVTAPDTTTGIDASLEVAGQIAGQVTDASNGAGLPSVQVRAFNSAGEQVGSMAMTDITGVYTMTDLPTGTYYIFFQPVGVSSKYFAEYYDNKPDLASADPVTVTAAQTTPNINASLASGGQITGRVTAASGGAGLPDVQVQAFDADGNQAGATATTDATGTYTITSLRPGTYRVFFEPAGASSGYFPEYYNDKPDLASADPVTVTASQTTPNINASLASGGQITGRVTAASGGAGLAGVNVRIFDSSGTEVVSTTTTATGTYTTPALSSGDYRVFFEPQGATSAYLPIYYDNKPDLASADVVTVAQSPVENINAALVRGVQFTGRALRASPASLAQVGVANVQVNVLNESGATVAGATTNANGEFTTSPGLTSGTYRVEFVPPLGSGLRSSVTDPITVTVGTPVDPIEQTLEPQGDVFRVLLPLVRR</sequence>
<dbReference type="EMBL" id="SIJK02000052">
    <property type="protein sequence ID" value="MBP1468028.1"/>
    <property type="molecule type" value="Genomic_DNA"/>
</dbReference>
<keyword evidence="6" id="KW-1185">Reference proteome</keyword>
<name>A0ABS4DF28_9CHLR</name>
<keyword evidence="2" id="KW-0964">Secreted</keyword>
<dbReference type="SUPFAM" id="SSF49478">
    <property type="entry name" value="Cna protein B-type domain"/>
    <property type="match status" value="22"/>
</dbReference>
<gene>
    <name evidence="5" type="ORF">EYB53_020085</name>
</gene>
<dbReference type="Pfam" id="PF13620">
    <property type="entry name" value="CarboxypepD_reg"/>
    <property type="match status" value="22"/>
</dbReference>
<evidence type="ECO:0000256" key="2">
    <source>
        <dbReference type="ARBA" id="ARBA00022525"/>
    </source>
</evidence>
<keyword evidence="3" id="KW-0732">Signal</keyword>
<evidence type="ECO:0000256" key="3">
    <source>
        <dbReference type="ARBA" id="ARBA00022729"/>
    </source>
</evidence>
<dbReference type="PANTHER" id="PTHR36108:SF13">
    <property type="entry name" value="COLOSSIN-B-RELATED"/>
    <property type="match status" value="1"/>
</dbReference>
<dbReference type="Gene3D" id="2.60.40.10">
    <property type="entry name" value="Immunoglobulins"/>
    <property type="match status" value="20"/>
</dbReference>
<evidence type="ECO:0000256" key="4">
    <source>
        <dbReference type="SAM" id="MobiDB-lite"/>
    </source>
</evidence>
<dbReference type="RefSeq" id="WP_135480364.1">
    <property type="nucleotide sequence ID" value="NZ_SIJK02000052.1"/>
</dbReference>
<reference evidence="5 6" key="1">
    <citation type="submission" date="2021-03" db="EMBL/GenBank/DDBJ databases">
        <authorList>
            <person name="Grouzdev D.S."/>
        </authorList>
    </citation>
    <scope>NUCLEOTIDE SEQUENCE [LARGE SCALE GENOMIC DNA]</scope>
    <source>
        <strain evidence="5 6">M50-1</strain>
    </source>
</reference>
<dbReference type="SUPFAM" id="SSF49452">
    <property type="entry name" value="Starch-binding domain-like"/>
    <property type="match status" value="4"/>
</dbReference>
<evidence type="ECO:0000313" key="5">
    <source>
        <dbReference type="EMBL" id="MBP1468028.1"/>
    </source>
</evidence>
<proteinExistence type="inferred from homology"/>
<organism evidence="5 6">
    <name type="scientific">Candidatus Chloroploca mongolica</name>
    <dbReference type="NCBI Taxonomy" id="2528176"/>
    <lineage>
        <taxon>Bacteria</taxon>
        <taxon>Bacillati</taxon>
        <taxon>Chloroflexota</taxon>
        <taxon>Chloroflexia</taxon>
        <taxon>Chloroflexales</taxon>
        <taxon>Chloroflexineae</taxon>
        <taxon>Oscillochloridaceae</taxon>
        <taxon>Candidatus Chloroploca</taxon>
    </lineage>
</organism>
<evidence type="ECO:0000313" key="6">
    <source>
        <dbReference type="Proteomes" id="UP001193081"/>
    </source>
</evidence>
<dbReference type="SUPFAM" id="SSF117074">
    <property type="entry name" value="Hypothetical protein PA1324"/>
    <property type="match status" value="1"/>
</dbReference>
<dbReference type="Gene3D" id="2.60.40.1120">
    <property type="entry name" value="Carboxypeptidase-like, regulatory domain"/>
    <property type="match status" value="5"/>
</dbReference>
<protein>
    <submittedName>
        <fullName evidence="5">Carboxypeptidase regulatory-like domain-containing protein</fullName>
    </submittedName>
</protein>
<feature type="region of interest" description="Disordered" evidence="4">
    <location>
        <begin position="135"/>
        <end position="217"/>
    </location>
</feature>
<dbReference type="InterPro" id="IPR013783">
    <property type="entry name" value="Ig-like_fold"/>
</dbReference>
<feature type="compositionally biased region" description="Pro residues" evidence="4">
    <location>
        <begin position="172"/>
        <end position="212"/>
    </location>
</feature>